<accession>A0A165GH27</accession>
<reference evidence="2 3" key="1">
    <citation type="journal article" date="2016" name="Fungal Biol.">
        <title>The genome of Xylona heveae provides a window into fungal endophytism.</title>
        <authorList>
            <person name="Gazis R."/>
            <person name="Kuo A."/>
            <person name="Riley R."/>
            <person name="LaButti K."/>
            <person name="Lipzen A."/>
            <person name="Lin J."/>
            <person name="Amirebrahimi M."/>
            <person name="Hesse C.N."/>
            <person name="Spatafora J.W."/>
            <person name="Henrissat B."/>
            <person name="Hainaut M."/>
            <person name="Grigoriev I.V."/>
            <person name="Hibbett D.S."/>
        </authorList>
    </citation>
    <scope>NUCLEOTIDE SEQUENCE [LARGE SCALE GENOMIC DNA]</scope>
    <source>
        <strain evidence="2 3">TC161</strain>
    </source>
</reference>
<feature type="region of interest" description="Disordered" evidence="1">
    <location>
        <begin position="139"/>
        <end position="247"/>
    </location>
</feature>
<evidence type="ECO:0000256" key="1">
    <source>
        <dbReference type="SAM" id="MobiDB-lite"/>
    </source>
</evidence>
<feature type="compositionally biased region" description="Basic and acidic residues" evidence="1">
    <location>
        <begin position="198"/>
        <end position="208"/>
    </location>
</feature>
<evidence type="ECO:0000313" key="2">
    <source>
        <dbReference type="EMBL" id="KZF22176.1"/>
    </source>
</evidence>
<dbReference type="RefSeq" id="XP_018187731.1">
    <property type="nucleotide sequence ID" value="XM_018335176.1"/>
</dbReference>
<dbReference type="InParanoid" id="A0A165GH27"/>
<sequence>MADLTLATPAAPSSAEPNMNDIHGDVAYDGLMLDEDDPRRVHENPVNKMVSGPYFRKLTTPGGSVYGGVLKEGTKHYDKILAELQDQYGDITNRGVNEAAVEELLRYAVSGLTACKENDDRVEEDIKELVAQREVELKVEEKSRAQRAAKQAKKEENGLPRSINEAPQMKPVEEDIQDEQALLSRKRKEREFEDGETDESKSKVRAIDGQENGIHSRSSPQPSPKNDTLRAPLEKGRFDDAMDETEG</sequence>
<organism evidence="2 3">
    <name type="scientific">Xylona heveae (strain CBS 132557 / TC161)</name>
    <dbReference type="NCBI Taxonomy" id="1328760"/>
    <lineage>
        <taxon>Eukaryota</taxon>
        <taxon>Fungi</taxon>
        <taxon>Dikarya</taxon>
        <taxon>Ascomycota</taxon>
        <taxon>Pezizomycotina</taxon>
        <taxon>Xylonomycetes</taxon>
        <taxon>Xylonales</taxon>
        <taxon>Xylonaceae</taxon>
        <taxon>Xylona</taxon>
    </lineage>
</organism>
<name>A0A165GH27_XYLHT</name>
<dbReference type="AlphaFoldDB" id="A0A165GH27"/>
<dbReference type="EMBL" id="KV407459">
    <property type="protein sequence ID" value="KZF22176.1"/>
    <property type="molecule type" value="Genomic_DNA"/>
</dbReference>
<evidence type="ECO:0000313" key="3">
    <source>
        <dbReference type="Proteomes" id="UP000076632"/>
    </source>
</evidence>
<feature type="region of interest" description="Disordered" evidence="1">
    <location>
        <begin position="1"/>
        <end position="24"/>
    </location>
</feature>
<protein>
    <submittedName>
        <fullName evidence="2">Uncharacterized protein</fullName>
    </submittedName>
</protein>
<proteinExistence type="predicted"/>
<gene>
    <name evidence="2" type="ORF">L228DRAFT_268661</name>
</gene>
<dbReference type="OrthoDB" id="3926908at2759"/>
<keyword evidence="3" id="KW-1185">Reference proteome</keyword>
<dbReference type="Proteomes" id="UP000076632">
    <property type="component" value="Unassembled WGS sequence"/>
</dbReference>
<feature type="compositionally biased region" description="Polar residues" evidence="1">
    <location>
        <begin position="213"/>
        <end position="226"/>
    </location>
</feature>
<dbReference type="GeneID" id="28900313"/>